<sequence>SGGIAKWRSFHFLKPPGPIDNTKIAVAKGSGHMQVKQGADYGQISEETWIYLSTLYGGGPEIAIRQNVAQVQEVESLHGEQKIEAETRAV</sequence>
<dbReference type="Pfam" id="PF06337">
    <property type="entry name" value="DUSP"/>
    <property type="match status" value="1"/>
</dbReference>
<dbReference type="InterPro" id="IPR035927">
    <property type="entry name" value="DUSP-like_sf"/>
</dbReference>
<comment type="catalytic activity">
    <reaction evidence="1">
        <text>Thiol-dependent hydrolysis of ester, thioester, amide, peptide and isopeptide bonds formed by the C-terminal Gly of ubiquitin (a 76-residue protein attached to proteins as an intracellular targeting signal).</text>
        <dbReference type="EC" id="3.4.19.12"/>
    </reaction>
</comment>
<dbReference type="Ensembl" id="ENSPTXT00000020280.1">
    <property type="protein sequence ID" value="ENSPTXP00000019681.1"/>
    <property type="gene ID" value="ENSPTXG00000013606.1"/>
</dbReference>
<keyword evidence="4" id="KW-0788">Thiol protease</keyword>
<dbReference type="AlphaFoldDB" id="A0A670ZEB3"/>
<dbReference type="SUPFAM" id="SSF143791">
    <property type="entry name" value="DUSP-like"/>
    <property type="match status" value="1"/>
</dbReference>
<dbReference type="InterPro" id="IPR006615">
    <property type="entry name" value="Pept_C19_DUSP"/>
</dbReference>
<dbReference type="GeneTree" id="ENSGT00940000158829"/>
<reference evidence="6" key="2">
    <citation type="submission" date="2025-09" db="UniProtKB">
        <authorList>
            <consortium name="Ensembl"/>
        </authorList>
    </citation>
    <scope>IDENTIFICATION</scope>
</reference>
<evidence type="ECO:0000256" key="3">
    <source>
        <dbReference type="ARBA" id="ARBA00022786"/>
    </source>
</evidence>
<evidence type="ECO:0000313" key="6">
    <source>
        <dbReference type="Ensembl" id="ENSPTXP00000019681.1"/>
    </source>
</evidence>
<dbReference type="SMART" id="SM00695">
    <property type="entry name" value="DUSP"/>
    <property type="match status" value="1"/>
</dbReference>
<evidence type="ECO:0000256" key="1">
    <source>
        <dbReference type="ARBA" id="ARBA00000707"/>
    </source>
</evidence>
<evidence type="ECO:0000259" key="5">
    <source>
        <dbReference type="PROSITE" id="PS51283"/>
    </source>
</evidence>
<reference evidence="6" key="1">
    <citation type="submission" date="2025-08" db="UniProtKB">
        <authorList>
            <consortium name="Ensembl"/>
        </authorList>
    </citation>
    <scope>IDENTIFICATION</scope>
</reference>
<dbReference type="OMA" id="GIAKWRS"/>
<dbReference type="Gene3D" id="3.30.2230.10">
    <property type="entry name" value="DUSP-like"/>
    <property type="match status" value="1"/>
</dbReference>
<dbReference type="EC" id="3.4.19.12" evidence="2"/>
<dbReference type="PROSITE" id="PS51283">
    <property type="entry name" value="DUSP"/>
    <property type="match status" value="1"/>
</dbReference>
<keyword evidence="4" id="KW-0645">Protease</keyword>
<proteinExistence type="predicted"/>
<name>A0A670ZEB3_PSETE</name>
<dbReference type="GO" id="GO:0004843">
    <property type="term" value="F:cysteine-type deubiquitinase activity"/>
    <property type="evidence" value="ECO:0007669"/>
    <property type="project" value="UniProtKB-EC"/>
</dbReference>
<keyword evidence="4" id="KW-0378">Hydrolase</keyword>
<keyword evidence="3" id="KW-0833">Ubl conjugation pathway</keyword>
<dbReference type="Proteomes" id="UP000472273">
    <property type="component" value="Unplaced"/>
</dbReference>
<evidence type="ECO:0000256" key="2">
    <source>
        <dbReference type="ARBA" id="ARBA00012759"/>
    </source>
</evidence>
<accession>A0A670ZEB3</accession>
<organism evidence="6 7">
    <name type="scientific">Pseudonaja textilis</name>
    <name type="common">Eastern brown snake</name>
    <dbReference type="NCBI Taxonomy" id="8673"/>
    <lineage>
        <taxon>Eukaryota</taxon>
        <taxon>Metazoa</taxon>
        <taxon>Chordata</taxon>
        <taxon>Craniata</taxon>
        <taxon>Vertebrata</taxon>
        <taxon>Euteleostomi</taxon>
        <taxon>Lepidosauria</taxon>
        <taxon>Squamata</taxon>
        <taxon>Bifurcata</taxon>
        <taxon>Unidentata</taxon>
        <taxon>Episquamata</taxon>
        <taxon>Toxicofera</taxon>
        <taxon>Serpentes</taxon>
        <taxon>Colubroidea</taxon>
        <taxon>Elapidae</taxon>
        <taxon>Hydrophiinae</taxon>
        <taxon>Pseudonaja</taxon>
    </lineage>
</organism>
<evidence type="ECO:0000313" key="7">
    <source>
        <dbReference type="Proteomes" id="UP000472273"/>
    </source>
</evidence>
<evidence type="ECO:0000256" key="4">
    <source>
        <dbReference type="ARBA" id="ARBA00022807"/>
    </source>
</evidence>
<feature type="domain" description="DUSP" evidence="5">
    <location>
        <begin position="1"/>
        <end position="68"/>
    </location>
</feature>
<keyword evidence="7" id="KW-1185">Reference proteome</keyword>
<protein>
    <recommendedName>
        <fullName evidence="2">ubiquitinyl hydrolase 1</fullName>
        <ecNumber evidence="2">3.4.19.12</ecNumber>
    </recommendedName>
</protein>